<reference evidence="1 2" key="1">
    <citation type="journal article" date="2010" name="J. Bacteriol.">
        <title>Genome sequence of a cellulose-producing bacterium, Gluconacetobacter hansenii ATCC 23769.</title>
        <authorList>
            <person name="Iyer P.R."/>
            <person name="Geib S.M."/>
            <person name="Catchmark J."/>
            <person name="Kao T.H."/>
            <person name="Tien M."/>
        </authorList>
    </citation>
    <scope>NUCLEOTIDE SEQUENCE [LARGE SCALE GENOMIC DNA]</scope>
    <source>
        <strain evidence="1 2">ATCC 23769</strain>
    </source>
</reference>
<comment type="caution">
    <text evidence="1">The sequence shown here is derived from an EMBL/GenBank/DDBJ whole genome shotgun (WGS) entry which is preliminary data.</text>
</comment>
<evidence type="ECO:0000313" key="2">
    <source>
        <dbReference type="Proteomes" id="UP000006468"/>
    </source>
</evidence>
<dbReference type="Proteomes" id="UP000006468">
    <property type="component" value="Chromosome"/>
</dbReference>
<dbReference type="EMBL" id="ADTV01000065">
    <property type="protein sequence ID" value="EFG82986.1"/>
    <property type="molecule type" value="Genomic_DNA"/>
</dbReference>
<name>D5QIY1_NOVHA</name>
<organism evidence="1 2">
    <name type="scientific">Novacetimonas hansenii ATCC 23769</name>
    <dbReference type="NCBI Taxonomy" id="714995"/>
    <lineage>
        <taxon>Bacteria</taxon>
        <taxon>Pseudomonadati</taxon>
        <taxon>Pseudomonadota</taxon>
        <taxon>Alphaproteobacteria</taxon>
        <taxon>Acetobacterales</taxon>
        <taxon>Acetobacteraceae</taxon>
        <taxon>Novacetimonas</taxon>
    </lineage>
</organism>
<evidence type="ECO:0000313" key="1">
    <source>
        <dbReference type="EMBL" id="EFG82986.1"/>
    </source>
</evidence>
<gene>
    <name evidence="1" type="ORF">GXY_15564</name>
</gene>
<protein>
    <submittedName>
        <fullName evidence="1">Uncharacterized protein</fullName>
    </submittedName>
</protein>
<dbReference type="HOGENOM" id="CLU_2423086_0_0_5"/>
<sequence length="91" mass="10214">MNISLPRHDRLHAGACDIQAGRSGCPLFTMPHGIRWFCPWGFVPNGQTGASCSRPAMTRDIVWRRQTGTQPFCTRPVGIDTDRHYAKKETS</sequence>
<accession>D5QIY1</accession>
<dbReference type="AlphaFoldDB" id="D5QIY1"/>
<proteinExistence type="predicted"/>